<gene>
    <name evidence="2" type="ORF">NHN17_07290</name>
</gene>
<accession>A0ABT1MZC6</accession>
<evidence type="ECO:0000256" key="1">
    <source>
        <dbReference type="SAM" id="Phobius"/>
    </source>
</evidence>
<keyword evidence="3" id="KW-1185">Reference proteome</keyword>
<keyword evidence="1" id="KW-1133">Transmembrane helix</keyword>
<reference evidence="2 3" key="1">
    <citation type="submission" date="2022-07" db="EMBL/GenBank/DDBJ databases">
        <title>Photobacterium pectinilyticum sp. nov., a marine bacterium isolated from surface seawater of Qingdao offshore.</title>
        <authorList>
            <person name="Wang X."/>
        </authorList>
    </citation>
    <scope>NUCLEOTIDE SEQUENCE [LARGE SCALE GENOMIC DNA]</scope>
    <source>
        <strain evidence="2 3">ZSDE20</strain>
    </source>
</reference>
<keyword evidence="1" id="KW-0472">Membrane</keyword>
<organism evidence="2 3">
    <name type="scientific">Photobacterium pectinilyticum</name>
    <dbReference type="NCBI Taxonomy" id="2906793"/>
    <lineage>
        <taxon>Bacteria</taxon>
        <taxon>Pseudomonadati</taxon>
        <taxon>Pseudomonadota</taxon>
        <taxon>Gammaproteobacteria</taxon>
        <taxon>Vibrionales</taxon>
        <taxon>Vibrionaceae</taxon>
        <taxon>Photobacterium</taxon>
    </lineage>
</organism>
<name>A0ABT1MZC6_9GAMM</name>
<evidence type="ECO:0000313" key="2">
    <source>
        <dbReference type="EMBL" id="MCQ1057861.1"/>
    </source>
</evidence>
<feature type="transmembrane region" description="Helical" evidence="1">
    <location>
        <begin position="31"/>
        <end position="50"/>
    </location>
</feature>
<proteinExistence type="predicted"/>
<comment type="caution">
    <text evidence="2">The sequence shown here is derived from an EMBL/GenBank/DDBJ whole genome shotgun (WGS) entry which is preliminary data.</text>
</comment>
<feature type="transmembrane region" description="Helical" evidence="1">
    <location>
        <begin position="62"/>
        <end position="81"/>
    </location>
</feature>
<protein>
    <submittedName>
        <fullName evidence="2">Uncharacterized protein</fullName>
    </submittedName>
</protein>
<dbReference type="EMBL" id="JANEYT010000011">
    <property type="protein sequence ID" value="MCQ1057861.1"/>
    <property type="molecule type" value="Genomic_DNA"/>
</dbReference>
<sequence>MLTYLALILLSATFRAGGMWCIIAKDPSNSIELVYITAAASLIVLTWVGINPVTDGKPKLPLGLYSFATLMHSWLALDIVFHEDNNWYLLLVTASAIYIYSFYRFYLTTYYRNNEEHLSCPPSTLIIANLLMVITATLTT</sequence>
<feature type="transmembrane region" description="Helical" evidence="1">
    <location>
        <begin position="87"/>
        <end position="106"/>
    </location>
</feature>
<dbReference type="Proteomes" id="UP001524460">
    <property type="component" value="Unassembled WGS sequence"/>
</dbReference>
<evidence type="ECO:0000313" key="3">
    <source>
        <dbReference type="Proteomes" id="UP001524460"/>
    </source>
</evidence>
<dbReference type="RefSeq" id="WP_255041554.1">
    <property type="nucleotide sequence ID" value="NZ_JANEYT010000011.1"/>
</dbReference>
<keyword evidence="1" id="KW-0812">Transmembrane</keyword>